<evidence type="ECO:0000256" key="1">
    <source>
        <dbReference type="ARBA" id="ARBA00001974"/>
    </source>
</evidence>
<keyword evidence="12" id="KW-1185">Reference proteome</keyword>
<comment type="caution">
    <text evidence="11">The sequence shown here is derived from an EMBL/GenBank/DDBJ whole genome shotgun (WGS) entry which is preliminary data.</text>
</comment>
<dbReference type="PRINTS" id="PR00419">
    <property type="entry name" value="ADXRDTASE"/>
</dbReference>
<evidence type="ECO:0000256" key="2">
    <source>
        <dbReference type="ARBA" id="ARBA00008312"/>
    </source>
</evidence>
<evidence type="ECO:0000256" key="3">
    <source>
        <dbReference type="ARBA" id="ARBA00022630"/>
    </source>
</evidence>
<dbReference type="GO" id="GO:0016491">
    <property type="term" value="F:oxidoreductase activity"/>
    <property type="evidence" value="ECO:0007669"/>
    <property type="project" value="UniProtKB-KW"/>
</dbReference>
<comment type="subcellular location">
    <subcellularLocation>
        <location evidence="8">Mitochondrion</location>
    </subcellularLocation>
</comment>
<sequence>MKISSRIPAFREVFNRSGVFHNPRALFQARQYSAEVTPPIQIAVVGSGPSAFYTVLHILQKQNPKQKVCIDIFEKWPVPFGLSRYGVAPDHPEVKNCENKFEEIIERASTLHHTDSTTSEVNFYGNVEIGKDVSLRTLKDYYNMILFAYGCSDERSLAVPGANLPGVISSRKLVGWYNGLPDSQNLDPPLDKVEDVTIIGNGNVALDIARVLLAPHDEVWENTDLGKKALEKLKKSTVKRVRIVARRGFSQSAFTNKEFRELLELTKHGIYFQPIDPDIMAKHKLLKGKLVRAEKRRLDMMEKYFKQHCQNGSYVIPEGSKTWSLEYLKSPAEIYPNTYDKTILSATKFQINKLKESLSVDESKGGKVEIVSTDESVTVKNELLITSIGYKGLPLETMDGVGIDFDMQRGVISNARSRVVDKHGDVLDGLFVTGWIQHGPSGVIASTMMNSFATGSEILKDLSEKQFEAKSGFKALEKHFIENNIKYTKWDDWKKIDERERELGSKSGKVRDKILSVDEMFAICDKK</sequence>
<dbReference type="InterPro" id="IPR055275">
    <property type="entry name" value="Ferredox_Rdtase"/>
</dbReference>
<dbReference type="GO" id="GO:0005739">
    <property type="term" value="C:mitochondrion"/>
    <property type="evidence" value="ECO:0007669"/>
    <property type="project" value="UniProtKB-SubCell"/>
</dbReference>
<dbReference type="EC" id="1.18.1.6" evidence="8"/>
<evidence type="ECO:0000256" key="8">
    <source>
        <dbReference type="PIRNR" id="PIRNR000362"/>
    </source>
</evidence>
<dbReference type="EMBL" id="BTFZ01000011">
    <property type="protein sequence ID" value="GMM36114.1"/>
    <property type="molecule type" value="Genomic_DNA"/>
</dbReference>
<dbReference type="Proteomes" id="UP001360560">
    <property type="component" value="Unassembled WGS sequence"/>
</dbReference>
<accession>A0AAV5QMZ5</accession>
<keyword evidence="4 8" id="KW-0274">FAD</keyword>
<evidence type="ECO:0000256" key="7">
    <source>
        <dbReference type="ARBA" id="ARBA00048933"/>
    </source>
</evidence>
<dbReference type="SUPFAM" id="SSF51971">
    <property type="entry name" value="Nucleotide-binding domain"/>
    <property type="match status" value="1"/>
</dbReference>
<keyword evidence="3 8" id="KW-0285">Flavoprotein</keyword>
<name>A0AAV5QMZ5_9ASCO</name>
<feature type="binding site" evidence="9">
    <location>
        <begin position="442"/>
        <end position="444"/>
    </location>
    <ligand>
        <name>FAD</name>
        <dbReference type="ChEBI" id="CHEBI:57692"/>
    </ligand>
</feature>
<dbReference type="Gene3D" id="3.40.50.720">
    <property type="entry name" value="NAD(P)-binding Rossmann-like Domain"/>
    <property type="match status" value="1"/>
</dbReference>
<evidence type="ECO:0000256" key="4">
    <source>
        <dbReference type="ARBA" id="ARBA00022827"/>
    </source>
</evidence>
<keyword evidence="5 8" id="KW-0521">NADP</keyword>
<evidence type="ECO:0000256" key="6">
    <source>
        <dbReference type="ARBA" id="ARBA00023002"/>
    </source>
</evidence>
<feature type="binding site" evidence="9">
    <location>
        <position position="435"/>
    </location>
    <ligand>
        <name>FAD</name>
        <dbReference type="ChEBI" id="CHEBI:57692"/>
    </ligand>
</feature>
<comment type="catalytic activity">
    <reaction evidence="7 8">
        <text>2 reduced [adrenodoxin] + NADP(+) + H(+) = 2 oxidized [adrenodoxin] + NADPH</text>
        <dbReference type="Rhea" id="RHEA:42312"/>
        <dbReference type="Rhea" id="RHEA-COMP:9998"/>
        <dbReference type="Rhea" id="RHEA-COMP:9999"/>
        <dbReference type="ChEBI" id="CHEBI:15378"/>
        <dbReference type="ChEBI" id="CHEBI:33737"/>
        <dbReference type="ChEBI" id="CHEBI:33738"/>
        <dbReference type="ChEBI" id="CHEBI:57783"/>
        <dbReference type="ChEBI" id="CHEBI:58349"/>
        <dbReference type="EC" id="1.18.1.6"/>
    </reaction>
</comment>
<dbReference type="PANTHER" id="PTHR48467:SF1">
    <property type="entry name" value="GLUTAMATE SYNTHASE 1 [NADH], CHLOROPLASTIC-LIKE"/>
    <property type="match status" value="1"/>
</dbReference>
<feature type="binding site" evidence="10">
    <location>
        <begin position="246"/>
        <end position="247"/>
    </location>
    <ligand>
        <name>NADP(+)</name>
        <dbReference type="ChEBI" id="CHEBI:58349"/>
    </ligand>
</feature>
<evidence type="ECO:0000313" key="12">
    <source>
        <dbReference type="Proteomes" id="UP001360560"/>
    </source>
</evidence>
<keyword evidence="8" id="KW-0496">Mitochondrion</keyword>
<keyword evidence="6 8" id="KW-0560">Oxidoreductase</keyword>
<dbReference type="PANTHER" id="PTHR48467">
    <property type="entry name" value="GLUTAMATE SYNTHASE 1 [NADH], CHLOROPLASTIC-LIKE"/>
    <property type="match status" value="1"/>
</dbReference>
<feature type="binding site" evidence="10">
    <location>
        <begin position="201"/>
        <end position="204"/>
    </location>
    <ligand>
        <name>NADP(+)</name>
        <dbReference type="ChEBI" id="CHEBI:58349"/>
    </ligand>
</feature>
<feature type="binding site" evidence="9">
    <location>
        <position position="129"/>
    </location>
    <ligand>
        <name>FAD</name>
        <dbReference type="ChEBI" id="CHEBI:57692"/>
    </ligand>
</feature>
<reference evidence="11 12" key="1">
    <citation type="journal article" date="2023" name="Elife">
        <title>Identification of key yeast species and microbe-microbe interactions impacting larval growth of Drosophila in the wild.</title>
        <authorList>
            <person name="Mure A."/>
            <person name="Sugiura Y."/>
            <person name="Maeda R."/>
            <person name="Honda K."/>
            <person name="Sakurai N."/>
            <person name="Takahashi Y."/>
            <person name="Watada M."/>
            <person name="Katoh T."/>
            <person name="Gotoh A."/>
            <person name="Gotoh Y."/>
            <person name="Taniguchi I."/>
            <person name="Nakamura K."/>
            <person name="Hayashi T."/>
            <person name="Katayama T."/>
            <person name="Uemura T."/>
            <person name="Hattori Y."/>
        </authorList>
    </citation>
    <scope>NUCLEOTIDE SEQUENCE [LARGE SCALE GENOMIC DNA]</scope>
    <source>
        <strain evidence="11 12">SC-9</strain>
    </source>
</reference>
<gene>
    <name evidence="11" type="ORF">DASC09_034390</name>
</gene>
<protein>
    <recommendedName>
        <fullName evidence="8">NADPH:adrenodoxin oxidoreductase, mitochondrial</fullName>
        <ecNumber evidence="8">1.18.1.6</ecNumber>
    </recommendedName>
</protein>
<organism evidence="11 12">
    <name type="scientific">Saccharomycopsis crataegensis</name>
    <dbReference type="NCBI Taxonomy" id="43959"/>
    <lineage>
        <taxon>Eukaryota</taxon>
        <taxon>Fungi</taxon>
        <taxon>Dikarya</taxon>
        <taxon>Ascomycota</taxon>
        <taxon>Saccharomycotina</taxon>
        <taxon>Saccharomycetes</taxon>
        <taxon>Saccharomycopsidaceae</taxon>
        <taxon>Saccharomycopsis</taxon>
    </lineage>
</organism>
<evidence type="ECO:0000256" key="10">
    <source>
        <dbReference type="PIRSR" id="PIRSR000362-2"/>
    </source>
</evidence>
<dbReference type="AlphaFoldDB" id="A0AAV5QMZ5"/>
<comment type="cofactor">
    <cofactor evidence="1 8 9">
        <name>FAD</name>
        <dbReference type="ChEBI" id="CHEBI:57692"/>
    </cofactor>
</comment>
<feature type="binding site" evidence="10">
    <location>
        <position position="442"/>
    </location>
    <ligand>
        <name>NADP(+)</name>
        <dbReference type="ChEBI" id="CHEBI:58349"/>
    </ligand>
</feature>
<feature type="binding site" evidence="9">
    <location>
        <position position="50"/>
    </location>
    <ligand>
        <name>FAD</name>
        <dbReference type="ChEBI" id="CHEBI:57692"/>
    </ligand>
</feature>
<evidence type="ECO:0000256" key="5">
    <source>
        <dbReference type="ARBA" id="ARBA00022857"/>
    </source>
</evidence>
<feature type="binding site" evidence="9">
    <location>
        <position position="82"/>
    </location>
    <ligand>
        <name>FAD</name>
        <dbReference type="ChEBI" id="CHEBI:57692"/>
    </ligand>
</feature>
<comment type="similarity">
    <text evidence="2 8">Belongs to the ferredoxin--NADP reductase type 1 family.</text>
</comment>
<feature type="binding site" evidence="9">
    <location>
        <position position="74"/>
    </location>
    <ligand>
        <name>FAD</name>
        <dbReference type="ChEBI" id="CHEBI:57692"/>
    </ligand>
</feature>
<proteinExistence type="inferred from homology"/>
<dbReference type="GeneID" id="90074089"/>
<evidence type="ECO:0000313" key="11">
    <source>
        <dbReference type="EMBL" id="GMM36114.1"/>
    </source>
</evidence>
<dbReference type="InterPro" id="IPR036188">
    <property type="entry name" value="FAD/NAD-bd_sf"/>
</dbReference>
<feature type="binding site" evidence="10">
    <location>
        <position position="258"/>
    </location>
    <ligand>
        <name>NADP(+)</name>
        <dbReference type="ChEBI" id="CHEBI:58349"/>
    </ligand>
</feature>
<evidence type="ECO:0000256" key="9">
    <source>
        <dbReference type="PIRSR" id="PIRSR000362-1"/>
    </source>
</evidence>
<dbReference type="RefSeq" id="XP_064853110.1">
    <property type="nucleotide sequence ID" value="XM_064997038.1"/>
</dbReference>
<dbReference type="InterPro" id="IPR021163">
    <property type="entry name" value="Ferredox_Rdtase_adrenod"/>
</dbReference>
<dbReference type="Gene3D" id="3.50.50.60">
    <property type="entry name" value="FAD/NAD(P)-binding domain"/>
    <property type="match status" value="1"/>
</dbReference>
<dbReference type="PIRSF" id="PIRSF000362">
    <property type="entry name" value="FNR"/>
    <property type="match status" value="1"/>
</dbReference>